<dbReference type="Gene3D" id="3.40.50.300">
    <property type="entry name" value="P-loop containing nucleotide triphosphate hydrolases"/>
    <property type="match status" value="1"/>
</dbReference>
<sequence length="250" mass="26567">MVVVCLASAKGSPGVTTSGLALALTWPGPVVLAECDPSGGSVAAGYLQHLELDGGRGLMQLIVAELRGQAREQFWSQLVDLDPPDRRRLLLPGIANPNQAVSLDPNWYRLASFFASLRQDIGLDVIVDCGRLVAPHAPWPLVHQADLTLIVVRPVLASLLPARALVQTLLADTVPGGQLGLLVVGDGDYDDRIVSWHMEVPVMARLPSDERSARVLTHGGTVKTRQPLLRAAAAAGSTVAGRQEVEHADV</sequence>
<dbReference type="InterPro" id="IPR027417">
    <property type="entry name" value="P-loop_NTPase"/>
</dbReference>
<protein>
    <recommendedName>
        <fullName evidence="3">Cellulose biosynthesis protein BcsQ</fullName>
    </recommendedName>
</protein>
<dbReference type="RefSeq" id="WP_190253497.1">
    <property type="nucleotide sequence ID" value="NZ_BMPI01000034.1"/>
</dbReference>
<dbReference type="SUPFAM" id="SSF52540">
    <property type="entry name" value="P-loop containing nucleoside triphosphate hydrolases"/>
    <property type="match status" value="1"/>
</dbReference>
<proteinExistence type="predicted"/>
<accession>A0A917U1I4</accession>
<dbReference type="Proteomes" id="UP000642070">
    <property type="component" value="Unassembled WGS sequence"/>
</dbReference>
<evidence type="ECO:0008006" key="3">
    <source>
        <dbReference type="Google" id="ProtNLM"/>
    </source>
</evidence>
<organism evidence="1 2">
    <name type="scientific">Dactylosporangium sucinum</name>
    <dbReference type="NCBI Taxonomy" id="1424081"/>
    <lineage>
        <taxon>Bacteria</taxon>
        <taxon>Bacillati</taxon>
        <taxon>Actinomycetota</taxon>
        <taxon>Actinomycetes</taxon>
        <taxon>Micromonosporales</taxon>
        <taxon>Micromonosporaceae</taxon>
        <taxon>Dactylosporangium</taxon>
    </lineage>
</organism>
<dbReference type="EMBL" id="BMPI01000034">
    <property type="protein sequence ID" value="GGM51763.1"/>
    <property type="molecule type" value="Genomic_DNA"/>
</dbReference>
<evidence type="ECO:0000313" key="1">
    <source>
        <dbReference type="EMBL" id="GGM51763.1"/>
    </source>
</evidence>
<reference evidence="1" key="2">
    <citation type="submission" date="2020-09" db="EMBL/GenBank/DDBJ databases">
        <authorList>
            <person name="Sun Q."/>
            <person name="Ohkuma M."/>
        </authorList>
    </citation>
    <scope>NUCLEOTIDE SEQUENCE</scope>
    <source>
        <strain evidence="1">JCM 19831</strain>
    </source>
</reference>
<reference evidence="1" key="1">
    <citation type="journal article" date="2014" name="Int. J. Syst. Evol. Microbiol.">
        <title>Complete genome sequence of Corynebacterium casei LMG S-19264T (=DSM 44701T), isolated from a smear-ripened cheese.</title>
        <authorList>
            <consortium name="US DOE Joint Genome Institute (JGI-PGF)"/>
            <person name="Walter F."/>
            <person name="Albersmeier A."/>
            <person name="Kalinowski J."/>
            <person name="Ruckert C."/>
        </authorList>
    </citation>
    <scope>NUCLEOTIDE SEQUENCE</scope>
    <source>
        <strain evidence="1">JCM 19831</strain>
    </source>
</reference>
<name>A0A917U1I4_9ACTN</name>
<dbReference type="AlphaFoldDB" id="A0A917U1I4"/>
<gene>
    <name evidence="1" type="ORF">GCM10007977_061850</name>
</gene>
<evidence type="ECO:0000313" key="2">
    <source>
        <dbReference type="Proteomes" id="UP000642070"/>
    </source>
</evidence>
<comment type="caution">
    <text evidence="1">The sequence shown here is derived from an EMBL/GenBank/DDBJ whole genome shotgun (WGS) entry which is preliminary data.</text>
</comment>
<keyword evidence="2" id="KW-1185">Reference proteome</keyword>